<dbReference type="GO" id="GO:0003676">
    <property type="term" value="F:nucleic acid binding"/>
    <property type="evidence" value="ECO:0007669"/>
    <property type="project" value="InterPro"/>
</dbReference>
<comment type="caution">
    <text evidence="3">The sequence shown here is derived from an EMBL/GenBank/DDBJ whole genome shotgun (WGS) entry which is preliminary data.</text>
</comment>
<dbReference type="GO" id="GO:0043625">
    <property type="term" value="C:delta DNA polymerase complex"/>
    <property type="evidence" value="ECO:0007669"/>
    <property type="project" value="TreeGrafter"/>
</dbReference>
<dbReference type="Pfam" id="PF03104">
    <property type="entry name" value="DNA_pol_B_exo1"/>
    <property type="match status" value="1"/>
</dbReference>
<dbReference type="GO" id="GO:0008296">
    <property type="term" value="F:3'-5'-DNA exonuclease activity"/>
    <property type="evidence" value="ECO:0007669"/>
    <property type="project" value="TreeGrafter"/>
</dbReference>
<proteinExistence type="predicted"/>
<evidence type="ECO:0000256" key="1">
    <source>
        <dbReference type="ARBA" id="ARBA00024411"/>
    </source>
</evidence>
<name>A0A8H8CFF2_PSICU</name>
<protein>
    <recommendedName>
        <fullName evidence="1">DNA polymerase delta catalytic subunit</fullName>
    </recommendedName>
</protein>
<accession>A0A8H8CFF2</accession>
<organism evidence="3">
    <name type="scientific">Psilocybe cubensis</name>
    <name type="common">Psychedelic mushroom</name>
    <name type="synonym">Stropharia cubensis</name>
    <dbReference type="NCBI Taxonomy" id="181762"/>
    <lineage>
        <taxon>Eukaryota</taxon>
        <taxon>Fungi</taxon>
        <taxon>Dikarya</taxon>
        <taxon>Basidiomycota</taxon>
        <taxon>Agaricomycotina</taxon>
        <taxon>Agaricomycetes</taxon>
        <taxon>Agaricomycetidae</taxon>
        <taxon>Agaricales</taxon>
        <taxon>Agaricineae</taxon>
        <taxon>Strophariaceae</taxon>
        <taxon>Psilocybe</taxon>
    </lineage>
</organism>
<evidence type="ECO:0000259" key="2">
    <source>
        <dbReference type="Pfam" id="PF03104"/>
    </source>
</evidence>
<dbReference type="PANTHER" id="PTHR10322">
    <property type="entry name" value="DNA POLYMERASE CATALYTIC SUBUNIT"/>
    <property type="match status" value="1"/>
</dbReference>
<dbReference type="GO" id="GO:0045004">
    <property type="term" value="P:DNA replication proofreading"/>
    <property type="evidence" value="ECO:0007669"/>
    <property type="project" value="TreeGrafter"/>
</dbReference>
<dbReference type="InterPro" id="IPR006133">
    <property type="entry name" value="DNA-dir_DNA_pol_B_exonuc"/>
</dbReference>
<dbReference type="Gene3D" id="2.40.50.730">
    <property type="match status" value="1"/>
</dbReference>
<evidence type="ECO:0000313" key="3">
    <source>
        <dbReference type="EMBL" id="KAG5164222.1"/>
    </source>
</evidence>
<sequence length="467" mass="52764">MRKSFQLGTNSTVQRKQSFTTVLKEMAKDDKERSLTEWARPSIIIGEVEDQKKKPQISFQNIDVDESARDSKESEILLFGVTENGHSILVRVTGFEHYLYIPAPKGISSADLNPLRDYLNALIAPPGTESLSSTNQLVSRIDMKQASTSMGVVPILIITAMTWLSLPAEKYEVVPKDKAISHCQLEVFASVNDIEISKPVRNRKYAALRIVSFDIETSLRFSNDSQIIQPNAQEDSVLQIGCMAANYGQTNPYLRTIFTLKSCSPIEGAQVLSYDNERELLMAFRNFVIEVDPDVVTGYNIAQFDIPFLLNRADALEIPEFPYLGRVKNSPQRLSGLPRNYLWNCPAFTGRLLLDIYFFIRNSKKFEGKGNSTLNAISRVFLGEEKESVDYKQIPKLQDGTDSDRRTIAIYCLKDVYLALRLLPKINCLEQDVEAARTACIPFNAMRGKSYLIRVAQECRSQLNSIR</sequence>
<dbReference type="AlphaFoldDB" id="A0A8H8CFF2"/>
<gene>
    <name evidence="3" type="ORF">JR316_010721</name>
</gene>
<dbReference type="InterPro" id="IPR036397">
    <property type="entry name" value="RNaseH_sf"/>
</dbReference>
<dbReference type="EMBL" id="JAFIQS010000012">
    <property type="protein sequence ID" value="KAG5164222.1"/>
    <property type="molecule type" value="Genomic_DNA"/>
</dbReference>
<dbReference type="InterPro" id="IPR012337">
    <property type="entry name" value="RNaseH-like_sf"/>
</dbReference>
<dbReference type="GO" id="GO:0003887">
    <property type="term" value="F:DNA-directed DNA polymerase activity"/>
    <property type="evidence" value="ECO:0007669"/>
    <property type="project" value="TreeGrafter"/>
</dbReference>
<feature type="domain" description="DNA-directed DNA polymerase family B exonuclease" evidence="2">
    <location>
        <begin position="158"/>
        <end position="376"/>
    </location>
</feature>
<reference evidence="3" key="1">
    <citation type="submission" date="2021-02" db="EMBL/GenBank/DDBJ databases">
        <title>Psilocybe cubensis genome.</title>
        <authorList>
            <person name="Mckernan K.J."/>
            <person name="Crawford S."/>
            <person name="Trippe A."/>
            <person name="Kane L.T."/>
            <person name="Mclaughlin S."/>
        </authorList>
    </citation>
    <scope>NUCLEOTIDE SEQUENCE [LARGE SCALE GENOMIC DNA]</scope>
    <source>
        <strain evidence="3">MGC-MH-2018</strain>
    </source>
</reference>
<dbReference type="PANTHER" id="PTHR10322:SF23">
    <property type="entry name" value="DNA POLYMERASE DELTA CATALYTIC SUBUNIT"/>
    <property type="match status" value="1"/>
</dbReference>
<dbReference type="SUPFAM" id="SSF53098">
    <property type="entry name" value="Ribonuclease H-like"/>
    <property type="match status" value="1"/>
</dbReference>
<dbReference type="InterPro" id="IPR050240">
    <property type="entry name" value="DNA_pol_type-B"/>
</dbReference>
<dbReference type="GO" id="GO:0006297">
    <property type="term" value="P:nucleotide-excision repair, DNA gap filling"/>
    <property type="evidence" value="ECO:0007669"/>
    <property type="project" value="TreeGrafter"/>
</dbReference>
<dbReference type="GO" id="GO:0006287">
    <property type="term" value="P:base-excision repair, gap-filling"/>
    <property type="evidence" value="ECO:0007669"/>
    <property type="project" value="TreeGrafter"/>
</dbReference>
<dbReference type="Gene3D" id="3.30.420.10">
    <property type="entry name" value="Ribonuclease H-like superfamily/Ribonuclease H"/>
    <property type="match status" value="1"/>
</dbReference>